<organism evidence="2 3">
    <name type="scientific">Genlisea aurea</name>
    <dbReference type="NCBI Taxonomy" id="192259"/>
    <lineage>
        <taxon>Eukaryota</taxon>
        <taxon>Viridiplantae</taxon>
        <taxon>Streptophyta</taxon>
        <taxon>Embryophyta</taxon>
        <taxon>Tracheophyta</taxon>
        <taxon>Spermatophyta</taxon>
        <taxon>Magnoliopsida</taxon>
        <taxon>eudicotyledons</taxon>
        <taxon>Gunneridae</taxon>
        <taxon>Pentapetalae</taxon>
        <taxon>asterids</taxon>
        <taxon>lamiids</taxon>
        <taxon>Lamiales</taxon>
        <taxon>Lentibulariaceae</taxon>
        <taxon>Genlisea</taxon>
    </lineage>
</organism>
<evidence type="ECO:0000313" key="3">
    <source>
        <dbReference type="Proteomes" id="UP000015453"/>
    </source>
</evidence>
<feature type="transmembrane region" description="Helical" evidence="1">
    <location>
        <begin position="147"/>
        <end position="165"/>
    </location>
</feature>
<dbReference type="EMBL" id="AUSU01005702">
    <property type="protein sequence ID" value="EPS63090.1"/>
    <property type="molecule type" value="Genomic_DNA"/>
</dbReference>
<dbReference type="AlphaFoldDB" id="S8C8G3"/>
<evidence type="ECO:0000313" key="2">
    <source>
        <dbReference type="EMBL" id="EPS63090.1"/>
    </source>
</evidence>
<keyword evidence="3" id="KW-1185">Reference proteome</keyword>
<sequence length="167" mass="17908">MGLSASKRVEKHLQASPEFSSACADVYADCLHLSQHAFSGIKPYQLFSAAERLHRALTPAVPLLSRWMPHSPDRAKVDRAFRTVLSRRQGRGFEIALLSESEFQEFATELFVDGIVSGAGGEIMKKVPLGAAGIAAIGAIVRPGKNIVGAAIGAYAVGVVTWVYLDL</sequence>
<accession>S8C8G3</accession>
<dbReference type="OrthoDB" id="1885878at2759"/>
<evidence type="ECO:0000256" key="1">
    <source>
        <dbReference type="SAM" id="Phobius"/>
    </source>
</evidence>
<dbReference type="PANTHER" id="PTHR36743:SF1">
    <property type="entry name" value="OS04G0495300 PROTEIN"/>
    <property type="match status" value="1"/>
</dbReference>
<keyword evidence="1" id="KW-1133">Transmembrane helix</keyword>
<dbReference type="Proteomes" id="UP000015453">
    <property type="component" value="Unassembled WGS sequence"/>
</dbReference>
<proteinExistence type="predicted"/>
<dbReference type="PANTHER" id="PTHR36743">
    <property type="entry name" value="OS04G0495300 PROTEIN"/>
    <property type="match status" value="1"/>
</dbReference>
<keyword evidence="1" id="KW-0472">Membrane</keyword>
<comment type="caution">
    <text evidence="2">The sequence shown here is derived from an EMBL/GenBank/DDBJ whole genome shotgun (WGS) entry which is preliminary data.</text>
</comment>
<keyword evidence="1" id="KW-0812">Transmembrane</keyword>
<reference evidence="2 3" key="1">
    <citation type="journal article" date="2013" name="BMC Genomics">
        <title>The miniature genome of a carnivorous plant Genlisea aurea contains a low number of genes and short non-coding sequences.</title>
        <authorList>
            <person name="Leushkin E.V."/>
            <person name="Sutormin R.A."/>
            <person name="Nabieva E.R."/>
            <person name="Penin A.A."/>
            <person name="Kondrashov A.S."/>
            <person name="Logacheva M.D."/>
        </authorList>
    </citation>
    <scope>NUCLEOTIDE SEQUENCE [LARGE SCALE GENOMIC DNA]</scope>
</reference>
<protein>
    <submittedName>
        <fullName evidence="2">Uncharacterized protein</fullName>
    </submittedName>
</protein>
<feature type="non-terminal residue" evidence="2">
    <location>
        <position position="167"/>
    </location>
</feature>
<gene>
    <name evidence="2" type="ORF">M569_11699</name>
</gene>
<name>S8C8G3_9LAMI</name>